<reference evidence="1" key="1">
    <citation type="submission" date="2018-06" db="EMBL/GenBank/DDBJ databases">
        <authorList>
            <person name="Zhirakovskaya E."/>
        </authorList>
    </citation>
    <scope>NUCLEOTIDE SEQUENCE</scope>
</reference>
<gene>
    <name evidence="1" type="ORF">MNBD_GAMMA20-238</name>
</gene>
<protein>
    <submittedName>
        <fullName evidence="1">Uncharacterized protein</fullName>
    </submittedName>
</protein>
<sequence length="174" mass="19996">MITLTKKATKKRASKMSARTLKLREELWPELDEALLWNRTTAKGFTTVPRTMPHMFEIIDDLGGKGTPLSRAYFSLWCRVFDESLIEIKSYNELAYEAGFSGQRAVTLWKQRMARLVELGFIQAEEGTGGKYDYILLLNPYNVTKQRYSAGEIQKRKYIALFNRAQEVGATDLN</sequence>
<organism evidence="1">
    <name type="scientific">hydrothermal vent metagenome</name>
    <dbReference type="NCBI Taxonomy" id="652676"/>
    <lineage>
        <taxon>unclassified sequences</taxon>
        <taxon>metagenomes</taxon>
        <taxon>ecological metagenomes</taxon>
    </lineage>
</organism>
<accession>A0A3B1AQW4</accession>
<dbReference type="AlphaFoldDB" id="A0A3B1AQW4"/>
<dbReference type="EMBL" id="UOFU01000258">
    <property type="protein sequence ID" value="VAX02263.1"/>
    <property type="molecule type" value="Genomic_DNA"/>
</dbReference>
<name>A0A3B1AQW4_9ZZZZ</name>
<proteinExistence type="predicted"/>
<evidence type="ECO:0000313" key="1">
    <source>
        <dbReference type="EMBL" id="VAX02263.1"/>
    </source>
</evidence>